<dbReference type="GO" id="GO:0003677">
    <property type="term" value="F:DNA binding"/>
    <property type="evidence" value="ECO:0007669"/>
    <property type="project" value="InterPro"/>
</dbReference>
<dbReference type="Pfam" id="PF01609">
    <property type="entry name" value="DDE_Tnp_1"/>
    <property type="match status" value="1"/>
</dbReference>
<sequence>MILPNDLCIRDLGFFSIATLTEIDAHGAYYITRLRSDMKVYIEENSQWKE</sequence>
<gene>
    <name evidence="2" type="ORF">TAF16_1277</name>
</gene>
<reference evidence="2 3" key="1">
    <citation type="submission" date="2016-03" db="EMBL/GenBank/DDBJ databases">
        <title>Spore heat resistance.</title>
        <authorList>
            <person name="Boekhorst J."/>
            <person name="Berendsen E.M."/>
            <person name="Wells-Bennik M.H."/>
            <person name="Kuipers O.P."/>
        </authorList>
    </citation>
    <scope>NUCLEOTIDE SEQUENCE [LARGE SCALE GENOMIC DNA]</scope>
    <source>
        <strain evidence="2 3">AF16</strain>
    </source>
</reference>
<dbReference type="InterPro" id="IPR002559">
    <property type="entry name" value="Transposase_11"/>
</dbReference>
<organism evidence="2 3">
    <name type="scientific">Anoxybacillus flavithermus</name>
    <dbReference type="NCBI Taxonomy" id="33934"/>
    <lineage>
        <taxon>Bacteria</taxon>
        <taxon>Bacillati</taxon>
        <taxon>Bacillota</taxon>
        <taxon>Bacilli</taxon>
        <taxon>Bacillales</taxon>
        <taxon>Anoxybacillaceae</taxon>
        <taxon>Anoxybacillus</taxon>
    </lineage>
</organism>
<dbReference type="InterPro" id="IPR012337">
    <property type="entry name" value="RNaseH-like_sf"/>
</dbReference>
<dbReference type="PATRIC" id="fig|33934.6.peg.711"/>
<proteinExistence type="predicted"/>
<dbReference type="EMBL" id="LUCQ01000076">
    <property type="protein sequence ID" value="OAO80031.1"/>
    <property type="molecule type" value="Genomic_DNA"/>
</dbReference>
<dbReference type="GO" id="GO:0004803">
    <property type="term" value="F:transposase activity"/>
    <property type="evidence" value="ECO:0007669"/>
    <property type="project" value="InterPro"/>
</dbReference>
<evidence type="ECO:0000259" key="1">
    <source>
        <dbReference type="Pfam" id="PF01609"/>
    </source>
</evidence>
<name>A0A178TIQ4_9BACL</name>
<keyword evidence="3" id="KW-1185">Reference proteome</keyword>
<dbReference type="Proteomes" id="UP000078336">
    <property type="component" value="Unassembled WGS sequence"/>
</dbReference>
<dbReference type="AlphaFoldDB" id="A0A178TIQ4"/>
<evidence type="ECO:0000313" key="3">
    <source>
        <dbReference type="Proteomes" id="UP000078336"/>
    </source>
</evidence>
<comment type="caution">
    <text evidence="2">The sequence shown here is derived from an EMBL/GenBank/DDBJ whole genome shotgun (WGS) entry which is preliminary data.</text>
</comment>
<evidence type="ECO:0000313" key="2">
    <source>
        <dbReference type="EMBL" id="OAO80031.1"/>
    </source>
</evidence>
<dbReference type="GO" id="GO:0006313">
    <property type="term" value="P:DNA transposition"/>
    <property type="evidence" value="ECO:0007669"/>
    <property type="project" value="InterPro"/>
</dbReference>
<accession>A0A178TIQ4</accession>
<dbReference type="SUPFAM" id="SSF53098">
    <property type="entry name" value="Ribonuclease H-like"/>
    <property type="match status" value="1"/>
</dbReference>
<feature type="domain" description="Transposase IS4-like" evidence="1">
    <location>
        <begin position="5"/>
        <end position="43"/>
    </location>
</feature>
<protein>
    <submittedName>
        <fullName evidence="2">IS231-related transposase</fullName>
    </submittedName>
</protein>